<dbReference type="GeneID" id="100889603"/>
<dbReference type="SUPFAM" id="SSF103473">
    <property type="entry name" value="MFS general substrate transporter"/>
    <property type="match status" value="1"/>
</dbReference>
<protein>
    <recommendedName>
        <fullName evidence="7">Major facilitator superfamily (MFS) profile domain-containing protein</fullName>
    </recommendedName>
</protein>
<dbReference type="GO" id="GO:0043195">
    <property type="term" value="C:terminal bouton"/>
    <property type="evidence" value="ECO:0000318"/>
    <property type="project" value="GO_Central"/>
</dbReference>
<sequence>MPSSISWSFCMGFFRSNRAFSTALVIIVLIANETCMTAVLPVSPEVLLKFCYRNVYRSLCQEVAQTGLFNMSECLTEQPESYHSTKDVTPSYTTSSTPEPFLAPLHDCRERLSFQNGLFLATKFLMRILLTVPTSSLVDKVGPFLTFFFSTLLTLAACLMMGFADSILVLFLSRALHGIGGTGVEIAGISYLAIRYQDDENKKGFVFGLVISGFAFGTLIGPTLGSVLYGLVGQSAPFLVISAVLIASVVFIPIFMPVDIRPPLTEEGSSALTLIMNPYTILVSVLALMNTMGMAYASATLPIWLRSTLHTPDWQIGLIFIPTSIMHVISGPLIGYWNKKLKRWRCMFVGVLAMAIGISTLPLAHGIWHLIPSMCIIGFAIGTVDSTVMGIMYRIVEVWYNGAHSLAAAVFVFNFCLAYTIGTLTTGFIVGYIGFNWTMWSLSIAILVSSPFCLLLSRIPEEKETLPSPDQDVLLPNCPPETIEDKPQPSLDETIRLIKG</sequence>
<dbReference type="PROSITE" id="PS50850">
    <property type="entry name" value="MFS"/>
    <property type="match status" value="1"/>
</dbReference>
<feature type="transmembrane region" description="Helical" evidence="6">
    <location>
        <begin position="405"/>
        <end position="433"/>
    </location>
</feature>
<proteinExistence type="predicted"/>
<dbReference type="InterPro" id="IPR036259">
    <property type="entry name" value="MFS_trans_sf"/>
</dbReference>
<evidence type="ECO:0000313" key="9">
    <source>
        <dbReference type="Proteomes" id="UP000007110"/>
    </source>
</evidence>
<name>A0A7M7PMR8_STRPU</name>
<evidence type="ECO:0000256" key="6">
    <source>
        <dbReference type="SAM" id="Phobius"/>
    </source>
</evidence>
<dbReference type="GO" id="GO:0015842">
    <property type="term" value="P:aminergic neurotransmitter loading into synaptic vesicle"/>
    <property type="evidence" value="ECO:0000318"/>
    <property type="project" value="GO_Central"/>
</dbReference>
<comment type="subcellular location">
    <subcellularLocation>
        <location evidence="1">Membrane</location>
        <topology evidence="1">Multi-pass membrane protein</topology>
    </subcellularLocation>
</comment>
<feature type="transmembrane region" description="Helical" evidence="6">
    <location>
        <begin position="144"/>
        <end position="163"/>
    </location>
</feature>
<dbReference type="EnsemblMetazoa" id="XM_030998319">
    <property type="protein sequence ID" value="XP_030854179"/>
    <property type="gene ID" value="LOC100889603"/>
</dbReference>
<dbReference type="InterPro" id="IPR050930">
    <property type="entry name" value="MFS_Vesicular_Transporter"/>
</dbReference>
<dbReference type="KEGG" id="spu:100889603"/>
<evidence type="ECO:0000259" key="7">
    <source>
        <dbReference type="PROSITE" id="PS50850"/>
    </source>
</evidence>
<feature type="transmembrane region" description="Helical" evidence="6">
    <location>
        <begin position="238"/>
        <end position="258"/>
    </location>
</feature>
<dbReference type="InterPro" id="IPR020846">
    <property type="entry name" value="MFS_dom"/>
</dbReference>
<dbReference type="InterPro" id="IPR011701">
    <property type="entry name" value="MFS"/>
</dbReference>
<feature type="transmembrane region" description="Helical" evidence="6">
    <location>
        <begin position="370"/>
        <end position="393"/>
    </location>
</feature>
<evidence type="ECO:0000313" key="8">
    <source>
        <dbReference type="EnsemblMetazoa" id="XP_030854179"/>
    </source>
</evidence>
<feature type="transmembrane region" description="Helical" evidence="6">
    <location>
        <begin position="439"/>
        <end position="457"/>
    </location>
</feature>
<keyword evidence="9" id="KW-1185">Reference proteome</keyword>
<feature type="transmembrane region" description="Helical" evidence="6">
    <location>
        <begin position="279"/>
        <end position="304"/>
    </location>
</feature>
<feature type="domain" description="Major facilitator superfamily (MFS) profile" evidence="7">
    <location>
        <begin position="46"/>
        <end position="461"/>
    </location>
</feature>
<keyword evidence="3 6" id="KW-0812">Transmembrane</keyword>
<reference evidence="8" key="2">
    <citation type="submission" date="2021-01" db="UniProtKB">
        <authorList>
            <consortium name="EnsemblMetazoa"/>
        </authorList>
    </citation>
    <scope>IDENTIFICATION</scope>
</reference>
<keyword evidence="4 6" id="KW-1133">Transmembrane helix</keyword>
<dbReference type="PANTHER" id="PTHR23506:SF23">
    <property type="entry name" value="GH10249P"/>
    <property type="match status" value="1"/>
</dbReference>
<evidence type="ECO:0000256" key="2">
    <source>
        <dbReference type="ARBA" id="ARBA00022448"/>
    </source>
</evidence>
<dbReference type="AlphaFoldDB" id="A0A7M7PMR8"/>
<dbReference type="GO" id="GO:0030672">
    <property type="term" value="C:synaptic vesicle membrane"/>
    <property type="evidence" value="ECO:0000318"/>
    <property type="project" value="GO_Central"/>
</dbReference>
<dbReference type="PANTHER" id="PTHR23506">
    <property type="entry name" value="GH10249P"/>
    <property type="match status" value="1"/>
</dbReference>
<reference evidence="9" key="1">
    <citation type="submission" date="2015-02" db="EMBL/GenBank/DDBJ databases">
        <title>Genome sequencing for Strongylocentrotus purpuratus.</title>
        <authorList>
            <person name="Murali S."/>
            <person name="Liu Y."/>
            <person name="Vee V."/>
            <person name="English A."/>
            <person name="Wang M."/>
            <person name="Skinner E."/>
            <person name="Han Y."/>
            <person name="Muzny D.M."/>
            <person name="Worley K.C."/>
            <person name="Gibbs R.A."/>
        </authorList>
    </citation>
    <scope>NUCLEOTIDE SEQUENCE</scope>
</reference>
<dbReference type="OrthoDB" id="5086884at2759"/>
<evidence type="ECO:0000256" key="3">
    <source>
        <dbReference type="ARBA" id="ARBA00022692"/>
    </source>
</evidence>
<dbReference type="Proteomes" id="UP000007110">
    <property type="component" value="Unassembled WGS sequence"/>
</dbReference>
<accession>A0A7M7PMR8</accession>
<dbReference type="RefSeq" id="XP_030854179.1">
    <property type="nucleotide sequence ID" value="XM_030998319.1"/>
</dbReference>
<feature type="transmembrane region" description="Helical" evidence="6">
    <location>
        <begin position="316"/>
        <end position="337"/>
    </location>
</feature>
<dbReference type="GO" id="GO:0005335">
    <property type="term" value="F:serotonin:sodium:chloride symporter activity"/>
    <property type="evidence" value="ECO:0000318"/>
    <property type="project" value="GO_Central"/>
</dbReference>
<evidence type="ECO:0000256" key="1">
    <source>
        <dbReference type="ARBA" id="ARBA00004141"/>
    </source>
</evidence>
<evidence type="ECO:0000256" key="4">
    <source>
        <dbReference type="ARBA" id="ARBA00022989"/>
    </source>
</evidence>
<feature type="transmembrane region" description="Helical" evidence="6">
    <location>
        <begin position="206"/>
        <end position="232"/>
    </location>
</feature>
<feature type="transmembrane region" description="Helical" evidence="6">
    <location>
        <begin position="175"/>
        <end position="194"/>
    </location>
</feature>
<dbReference type="InParanoid" id="A0A7M7PMR8"/>
<feature type="transmembrane region" description="Helical" evidence="6">
    <location>
        <begin position="344"/>
        <end position="364"/>
    </location>
</feature>
<dbReference type="Pfam" id="PF07690">
    <property type="entry name" value="MFS_1"/>
    <property type="match status" value="2"/>
</dbReference>
<organism evidence="8 9">
    <name type="scientific">Strongylocentrotus purpuratus</name>
    <name type="common">Purple sea urchin</name>
    <dbReference type="NCBI Taxonomy" id="7668"/>
    <lineage>
        <taxon>Eukaryota</taxon>
        <taxon>Metazoa</taxon>
        <taxon>Echinodermata</taxon>
        <taxon>Eleutherozoa</taxon>
        <taxon>Echinozoa</taxon>
        <taxon>Echinoidea</taxon>
        <taxon>Euechinoidea</taxon>
        <taxon>Echinacea</taxon>
        <taxon>Camarodonta</taxon>
        <taxon>Echinidea</taxon>
        <taxon>Strongylocentrotidae</taxon>
        <taxon>Strongylocentrotus</taxon>
    </lineage>
</organism>
<keyword evidence="2" id="KW-0813">Transport</keyword>
<evidence type="ECO:0000256" key="5">
    <source>
        <dbReference type="ARBA" id="ARBA00023136"/>
    </source>
</evidence>
<keyword evidence="5 6" id="KW-0472">Membrane</keyword>
<dbReference type="Gene3D" id="1.20.1250.20">
    <property type="entry name" value="MFS general substrate transporter like domains"/>
    <property type="match status" value="2"/>
</dbReference>